<reference evidence="1" key="1">
    <citation type="submission" date="2021-03" db="EMBL/GenBank/DDBJ databases">
        <title>Whole genome sequence of Streptomyces bomunensis MMS17-BM035.</title>
        <authorList>
            <person name="Lee J.H."/>
        </authorList>
    </citation>
    <scope>NUCLEOTIDE SEQUENCE</scope>
    <source>
        <strain evidence="1">MMS17-BM035</strain>
    </source>
</reference>
<sequence>MPSAALAPHAETFARLAVANITREYPNFPAHLLAGPEELVAPRIQHPAFYGAYDWHSSVHMHWLAMRLLRHGLPAAAAGAVTEALDAHLTAGALAAEAGYLRDHPSFERPYGWAWLLMLTAESAAHDDGRWFSVLAPAARTAADLILAWLPKARYPVRHGTHANSAFALGLVLDSAERAGVPDVMEPVRAKLRAWFQGDEGGALRWEPSGQDFLSPLLTEADAFRRVAAPGEFTGWTSSFLPELTEAAREGRALLLDPPEVTDASDGQIGHLHGLCFSRAAALHALADALGDSRCRILRDTASAHLDAGMSALGSGDFTTDHWLATFAVLALEAAAGTAPA</sequence>
<evidence type="ECO:0000313" key="2">
    <source>
        <dbReference type="Proteomes" id="UP000670475"/>
    </source>
</evidence>
<dbReference type="EMBL" id="JAGIQL010000007">
    <property type="protein sequence ID" value="MBP0456574.1"/>
    <property type="molecule type" value="Genomic_DNA"/>
</dbReference>
<protein>
    <submittedName>
        <fullName evidence="1">DUF2891 domain-containing protein</fullName>
    </submittedName>
</protein>
<comment type="caution">
    <text evidence="1">The sequence shown here is derived from an EMBL/GenBank/DDBJ whole genome shotgun (WGS) entry which is preliminary data.</text>
</comment>
<organism evidence="1 2">
    <name type="scientific">Streptomyces montanisoli</name>
    <dbReference type="NCBI Taxonomy" id="2798581"/>
    <lineage>
        <taxon>Bacteria</taxon>
        <taxon>Bacillati</taxon>
        <taxon>Actinomycetota</taxon>
        <taxon>Actinomycetes</taxon>
        <taxon>Kitasatosporales</taxon>
        <taxon>Streptomycetaceae</taxon>
        <taxon>Streptomyces</taxon>
    </lineage>
</organism>
<accession>A0A940M873</accession>
<dbReference type="Pfam" id="PF11199">
    <property type="entry name" value="DUF2891"/>
    <property type="match status" value="1"/>
</dbReference>
<keyword evidence="2" id="KW-1185">Reference proteome</keyword>
<gene>
    <name evidence="1" type="ORF">JFN87_03535</name>
</gene>
<evidence type="ECO:0000313" key="1">
    <source>
        <dbReference type="EMBL" id="MBP0456574.1"/>
    </source>
</evidence>
<dbReference type="AlphaFoldDB" id="A0A940M873"/>
<dbReference type="InterPro" id="IPR021365">
    <property type="entry name" value="DUF2891"/>
</dbReference>
<name>A0A940M873_9ACTN</name>
<proteinExistence type="predicted"/>
<dbReference type="Proteomes" id="UP000670475">
    <property type="component" value="Unassembled WGS sequence"/>
</dbReference>